<evidence type="ECO:0008006" key="3">
    <source>
        <dbReference type="Google" id="ProtNLM"/>
    </source>
</evidence>
<feature type="transmembrane region" description="Helical" evidence="1">
    <location>
        <begin position="223"/>
        <end position="239"/>
    </location>
</feature>
<keyword evidence="1" id="KW-1133">Transmembrane helix</keyword>
<name>A0A381NBL7_9ZZZZ</name>
<feature type="transmembrane region" description="Helical" evidence="1">
    <location>
        <begin position="82"/>
        <end position="98"/>
    </location>
</feature>
<feature type="transmembrane region" description="Helical" evidence="1">
    <location>
        <begin position="144"/>
        <end position="172"/>
    </location>
</feature>
<keyword evidence="1" id="KW-0812">Transmembrane</keyword>
<proteinExistence type="predicted"/>
<dbReference type="AlphaFoldDB" id="A0A381NBL7"/>
<accession>A0A381NBL7</accession>
<sequence>MPDLTRRVSAFRKSDWLRAGVLCILVLLTSTAARPSVLVAVPFLLLVVTNTLRGYAILGATLVAIIIVMVGPYDGMWYLERGWALLLGSCFVGLSIARPKMKISDRALEAVFGALVLAAILMTLMSGAWNIVDWVISDRVRATVAQVVALVSALLLSWGSEGLAPALITAFYQTADAQILIFPALTALASMSALLLSWWLFIFFSGRSEEALGSVKNFRFNDHLIWMLVVGLFLLFTRWNEPLQRLGSNAVVFIGALCAVRGAAVIVFITGGFSVLGYAMTLLGLVIVTPIVLGGAVLIGIADIYLDFRKRSEQLAAR</sequence>
<feature type="transmembrane region" description="Helical" evidence="1">
    <location>
        <begin position="52"/>
        <end position="70"/>
    </location>
</feature>
<evidence type="ECO:0000256" key="1">
    <source>
        <dbReference type="SAM" id="Phobius"/>
    </source>
</evidence>
<gene>
    <name evidence="2" type="ORF">METZ01_LOCUS4308</name>
</gene>
<feature type="transmembrane region" description="Helical" evidence="1">
    <location>
        <begin position="179"/>
        <end position="203"/>
    </location>
</feature>
<protein>
    <recommendedName>
        <fullName evidence="3">DUF2232 domain-containing protein</fullName>
    </recommendedName>
</protein>
<feature type="transmembrane region" description="Helical" evidence="1">
    <location>
        <begin position="251"/>
        <end position="276"/>
    </location>
</feature>
<organism evidence="2">
    <name type="scientific">marine metagenome</name>
    <dbReference type="NCBI Taxonomy" id="408172"/>
    <lineage>
        <taxon>unclassified sequences</taxon>
        <taxon>metagenomes</taxon>
        <taxon>ecological metagenomes</taxon>
    </lineage>
</organism>
<feature type="transmembrane region" description="Helical" evidence="1">
    <location>
        <begin position="16"/>
        <end position="45"/>
    </location>
</feature>
<keyword evidence="1" id="KW-0472">Membrane</keyword>
<dbReference type="EMBL" id="UINC01000222">
    <property type="protein sequence ID" value="SUZ51454.1"/>
    <property type="molecule type" value="Genomic_DNA"/>
</dbReference>
<reference evidence="2" key="1">
    <citation type="submission" date="2018-05" db="EMBL/GenBank/DDBJ databases">
        <authorList>
            <person name="Lanie J.A."/>
            <person name="Ng W.-L."/>
            <person name="Kazmierczak K.M."/>
            <person name="Andrzejewski T.M."/>
            <person name="Davidsen T.M."/>
            <person name="Wayne K.J."/>
            <person name="Tettelin H."/>
            <person name="Glass J.I."/>
            <person name="Rusch D."/>
            <person name="Podicherti R."/>
            <person name="Tsui H.-C.T."/>
            <person name="Winkler M.E."/>
        </authorList>
    </citation>
    <scope>NUCLEOTIDE SEQUENCE</scope>
</reference>
<evidence type="ECO:0000313" key="2">
    <source>
        <dbReference type="EMBL" id="SUZ51454.1"/>
    </source>
</evidence>
<feature type="transmembrane region" description="Helical" evidence="1">
    <location>
        <begin position="282"/>
        <end position="306"/>
    </location>
</feature>
<feature type="transmembrane region" description="Helical" evidence="1">
    <location>
        <begin position="110"/>
        <end position="132"/>
    </location>
</feature>